<keyword evidence="1" id="KW-0808">Transferase</keyword>
<keyword evidence="2" id="KW-1185">Reference proteome</keyword>
<protein>
    <submittedName>
        <fullName evidence="1">Glycosyltransferase</fullName>
    </submittedName>
</protein>
<organism evidence="1 2">
    <name type="scientific">Xylanimonas protaetiae</name>
    <dbReference type="NCBI Taxonomy" id="2509457"/>
    <lineage>
        <taxon>Bacteria</taxon>
        <taxon>Bacillati</taxon>
        <taxon>Actinomycetota</taxon>
        <taxon>Actinomycetes</taxon>
        <taxon>Micrococcales</taxon>
        <taxon>Promicromonosporaceae</taxon>
        <taxon>Xylanimonas</taxon>
    </lineage>
</organism>
<dbReference type="PANTHER" id="PTHR12526">
    <property type="entry name" value="GLYCOSYLTRANSFERASE"/>
    <property type="match status" value="1"/>
</dbReference>
<reference evidence="1 2" key="1">
    <citation type="submission" date="2019-01" db="EMBL/GenBank/DDBJ databases">
        <title>Genome sequencing of strain FW10M-9.</title>
        <authorList>
            <person name="Heo J."/>
            <person name="Kim S.-J."/>
            <person name="Kim J.-S."/>
            <person name="Hong S.-B."/>
            <person name="Kwon S.-W."/>
        </authorList>
    </citation>
    <scope>NUCLEOTIDE SEQUENCE [LARGE SCALE GENOMIC DNA]</scope>
    <source>
        <strain evidence="1 2">FW10M-9</strain>
    </source>
</reference>
<dbReference type="PANTHER" id="PTHR12526:SF600">
    <property type="entry name" value="GLYCOSYL TRANSFERASE GROUP 1"/>
    <property type="match status" value="1"/>
</dbReference>
<proteinExistence type="predicted"/>
<dbReference type="KEGG" id="xya:ET471_01615"/>
<evidence type="ECO:0000313" key="2">
    <source>
        <dbReference type="Proteomes" id="UP000292118"/>
    </source>
</evidence>
<dbReference type="GO" id="GO:0016757">
    <property type="term" value="F:glycosyltransferase activity"/>
    <property type="evidence" value="ECO:0007669"/>
    <property type="project" value="TreeGrafter"/>
</dbReference>
<dbReference type="OrthoDB" id="5142720at2"/>
<dbReference type="Pfam" id="PF13692">
    <property type="entry name" value="Glyco_trans_1_4"/>
    <property type="match status" value="1"/>
</dbReference>
<accession>A0A4P6EZL9</accession>
<dbReference type="Proteomes" id="UP000292118">
    <property type="component" value="Chromosome"/>
</dbReference>
<dbReference type="Gene3D" id="3.40.50.2000">
    <property type="entry name" value="Glycogen Phosphorylase B"/>
    <property type="match status" value="1"/>
</dbReference>
<gene>
    <name evidence="1" type="ORF">ET471_01615</name>
</gene>
<name>A0A4P6EZL9_9MICO</name>
<dbReference type="EMBL" id="CP035493">
    <property type="protein sequence ID" value="QAY68900.1"/>
    <property type="molecule type" value="Genomic_DNA"/>
</dbReference>
<dbReference type="AlphaFoldDB" id="A0A4P6EZL9"/>
<evidence type="ECO:0000313" key="1">
    <source>
        <dbReference type="EMBL" id="QAY68900.1"/>
    </source>
</evidence>
<sequence length="417" mass="44970">MRTDPMPSNDPRFAGPRSLASLTKYIAHEGIAHAGGQYVLHHYAALRDLITISEIAPDTPRNRHAMTLRTDVDDIELVTGPGLFRGGRFKQLGDLESAWSGSAVTQDVRRTFASDAAPWPLLERAAGIELHWSELMALAPAVRRRLPHARLVGIAHDVITQRWARAAETSSWPVSLAYRVAADRSRARERESFAALDLVIAFSEKDAALVREISPHTRAEVVLPGLGPAPGEMLARTPDVSEPVVLFTGALSRPDNHEAVTWFLTEVWPSVLARVPSARFVAAGAHPKPALEKLVARSERATLTGYVDSLEPYYASASVFVAPIFNGAGVKFKTIDALLRSVPVVATDVGAEGIANSASLLSVANSPGPFSDLVADALTNPDDARTTHAAAWANDTYGNAAFTRRLRDLYSDLGIIG</sequence>
<dbReference type="SUPFAM" id="SSF53756">
    <property type="entry name" value="UDP-Glycosyltransferase/glycogen phosphorylase"/>
    <property type="match status" value="1"/>
</dbReference>